<evidence type="ECO:0000313" key="6">
    <source>
        <dbReference type="EMBL" id="MFD0999609.1"/>
    </source>
</evidence>
<keyword evidence="7" id="KW-1185">Reference proteome</keyword>
<dbReference type="PRINTS" id="PR01021">
    <property type="entry name" value="OMPADOMAIN"/>
</dbReference>
<keyword evidence="2 4" id="KW-0472">Membrane</keyword>
<proteinExistence type="predicted"/>
<reference evidence="7" key="1">
    <citation type="journal article" date="2019" name="Int. J. Syst. Evol. Microbiol.">
        <title>The Global Catalogue of Microorganisms (GCM) 10K type strain sequencing project: providing services to taxonomists for standard genome sequencing and annotation.</title>
        <authorList>
            <consortium name="The Broad Institute Genomics Platform"/>
            <consortium name="The Broad Institute Genome Sequencing Center for Infectious Disease"/>
            <person name="Wu L."/>
            <person name="Ma J."/>
        </authorList>
    </citation>
    <scope>NUCLEOTIDE SEQUENCE [LARGE SCALE GENOMIC DNA]</scope>
    <source>
        <strain evidence="7">CCUG 58938</strain>
    </source>
</reference>
<dbReference type="Pfam" id="PF00691">
    <property type="entry name" value="OmpA"/>
    <property type="match status" value="1"/>
</dbReference>
<sequence length="237" mass="26790">MTLPPLYHRARVLLFVPVIAIACSKPLFVSHLSPEGIALTKKKGYGLPTHNYFSRFICFDDKCRKKAAYVKKQRSHRFKGYKDGGKPPRSKPQAIPMTDSVYVVRHETTPQESVSAPIIVQADSIIVLNEVLFETDRYQLKPAIFPKLDSVVLFMYSKPPLEIVISGHTDNTGTETHNLQLSENRARAVAEYLRGKGIDSHRIQHTGYGSTMPVMNNDTAAGRLKNRRVEMLIRSKR</sequence>
<organism evidence="6 7">
    <name type="scientific">Ohtaekwangia kribbensis</name>
    <dbReference type="NCBI Taxonomy" id="688913"/>
    <lineage>
        <taxon>Bacteria</taxon>
        <taxon>Pseudomonadati</taxon>
        <taxon>Bacteroidota</taxon>
        <taxon>Cytophagia</taxon>
        <taxon>Cytophagales</taxon>
        <taxon>Fulvivirgaceae</taxon>
        <taxon>Ohtaekwangia</taxon>
    </lineage>
</organism>
<dbReference type="InterPro" id="IPR050330">
    <property type="entry name" value="Bact_OuterMem_StrucFunc"/>
</dbReference>
<dbReference type="PROSITE" id="PS51123">
    <property type="entry name" value="OMPA_2"/>
    <property type="match status" value="1"/>
</dbReference>
<dbReference type="InterPro" id="IPR006665">
    <property type="entry name" value="OmpA-like"/>
</dbReference>
<dbReference type="Gene3D" id="3.30.1330.60">
    <property type="entry name" value="OmpA-like domain"/>
    <property type="match status" value="1"/>
</dbReference>
<evidence type="ECO:0000256" key="1">
    <source>
        <dbReference type="ARBA" id="ARBA00004442"/>
    </source>
</evidence>
<dbReference type="CDD" id="cd07185">
    <property type="entry name" value="OmpA_C-like"/>
    <property type="match status" value="1"/>
</dbReference>
<accession>A0ABW3K217</accession>
<name>A0ABW3K217_9BACT</name>
<dbReference type="RefSeq" id="WP_377578439.1">
    <property type="nucleotide sequence ID" value="NZ_JBHTKA010000002.1"/>
</dbReference>
<dbReference type="Proteomes" id="UP001597112">
    <property type="component" value="Unassembled WGS sequence"/>
</dbReference>
<evidence type="ECO:0000256" key="3">
    <source>
        <dbReference type="ARBA" id="ARBA00023237"/>
    </source>
</evidence>
<evidence type="ECO:0000259" key="5">
    <source>
        <dbReference type="PROSITE" id="PS51123"/>
    </source>
</evidence>
<dbReference type="InterPro" id="IPR036737">
    <property type="entry name" value="OmpA-like_sf"/>
</dbReference>
<protein>
    <submittedName>
        <fullName evidence="6">OmpA family protein</fullName>
    </submittedName>
</protein>
<gene>
    <name evidence="6" type="ORF">ACFQ21_09840</name>
</gene>
<dbReference type="SUPFAM" id="SSF103088">
    <property type="entry name" value="OmpA-like"/>
    <property type="match status" value="1"/>
</dbReference>
<dbReference type="PANTHER" id="PTHR30329:SF21">
    <property type="entry name" value="LIPOPROTEIN YIAD-RELATED"/>
    <property type="match status" value="1"/>
</dbReference>
<feature type="domain" description="OmpA-like" evidence="5">
    <location>
        <begin position="121"/>
        <end position="237"/>
    </location>
</feature>
<dbReference type="InterPro" id="IPR006664">
    <property type="entry name" value="OMP_bac"/>
</dbReference>
<evidence type="ECO:0000313" key="7">
    <source>
        <dbReference type="Proteomes" id="UP001597112"/>
    </source>
</evidence>
<keyword evidence="3" id="KW-0998">Cell outer membrane</keyword>
<dbReference type="PANTHER" id="PTHR30329">
    <property type="entry name" value="STATOR ELEMENT OF FLAGELLAR MOTOR COMPLEX"/>
    <property type="match status" value="1"/>
</dbReference>
<evidence type="ECO:0000256" key="4">
    <source>
        <dbReference type="PROSITE-ProRule" id="PRU00473"/>
    </source>
</evidence>
<dbReference type="PRINTS" id="PR01023">
    <property type="entry name" value="NAFLGMOTY"/>
</dbReference>
<evidence type="ECO:0000256" key="2">
    <source>
        <dbReference type="ARBA" id="ARBA00023136"/>
    </source>
</evidence>
<comment type="subcellular location">
    <subcellularLocation>
        <location evidence="1">Cell outer membrane</location>
    </subcellularLocation>
</comment>
<dbReference type="EMBL" id="JBHTKA010000002">
    <property type="protein sequence ID" value="MFD0999609.1"/>
    <property type="molecule type" value="Genomic_DNA"/>
</dbReference>
<comment type="caution">
    <text evidence="6">The sequence shown here is derived from an EMBL/GenBank/DDBJ whole genome shotgun (WGS) entry which is preliminary data.</text>
</comment>